<protein>
    <submittedName>
        <fullName evidence="4">Helix-turn-helix domain-containing protein</fullName>
    </submittedName>
</protein>
<keyword evidence="1" id="KW-0238">DNA-binding</keyword>
<dbReference type="Gene3D" id="1.10.260.40">
    <property type="entry name" value="lambda repressor-like DNA-binding domains"/>
    <property type="match status" value="1"/>
</dbReference>
<dbReference type="PANTHER" id="PTHR46558">
    <property type="entry name" value="TRACRIPTIONAL REGULATORY PROTEIN-RELATED-RELATED"/>
    <property type="match status" value="1"/>
</dbReference>
<dbReference type="CDD" id="cd00093">
    <property type="entry name" value="HTH_XRE"/>
    <property type="match status" value="1"/>
</dbReference>
<keyword evidence="4" id="KW-0614">Plasmid</keyword>
<dbReference type="PANTHER" id="PTHR46558:SF11">
    <property type="entry name" value="HTH-TYPE TRANSCRIPTIONAL REGULATOR XRE"/>
    <property type="match status" value="1"/>
</dbReference>
<evidence type="ECO:0000259" key="3">
    <source>
        <dbReference type="PROSITE" id="PS50943"/>
    </source>
</evidence>
<keyword evidence="2" id="KW-0175">Coiled coil</keyword>
<keyword evidence="5" id="KW-1185">Reference proteome</keyword>
<accession>A0A7X3SM74</accession>
<evidence type="ECO:0000256" key="1">
    <source>
        <dbReference type="ARBA" id="ARBA00023125"/>
    </source>
</evidence>
<dbReference type="PROSITE" id="PS50943">
    <property type="entry name" value="HTH_CROC1"/>
    <property type="match status" value="1"/>
</dbReference>
<reference evidence="4 5" key="1">
    <citation type="submission" date="2019-12" db="EMBL/GenBank/DDBJ databases">
        <title>Sporaefaciens musculi gen. nov., sp. nov., a novel bacterium isolated from the caecum of an obese mouse.</title>
        <authorList>
            <person name="Rasmussen T.S."/>
            <person name="Streidl T."/>
            <person name="Hitch T.C.A."/>
            <person name="Wortmann E."/>
            <person name="Deptula P."/>
            <person name="Hansen M."/>
            <person name="Nielsen D.S."/>
            <person name="Clavel T."/>
            <person name="Vogensen F.K."/>
        </authorList>
    </citation>
    <scope>NUCLEOTIDE SEQUENCE [LARGE SCALE GENOMIC DNA]</scope>
    <source>
        <strain evidence="4 5">WCA-9-b2</strain>
        <plasmid evidence="4">unnamed</plasmid>
    </source>
</reference>
<dbReference type="EMBL" id="WUQX01000003">
    <property type="protein sequence ID" value="MXP79091.1"/>
    <property type="molecule type" value="Genomic_DNA"/>
</dbReference>
<dbReference type="InterPro" id="IPR001387">
    <property type="entry name" value="Cro/C1-type_HTH"/>
</dbReference>
<name>A0A7X3SM74_9FIRM</name>
<dbReference type="SMART" id="SM00530">
    <property type="entry name" value="HTH_XRE"/>
    <property type="match status" value="1"/>
</dbReference>
<geneLocation type="plasmid" evidence="4">
    <name>unnamed</name>
</geneLocation>
<dbReference type="Pfam" id="PF01381">
    <property type="entry name" value="HTH_3"/>
    <property type="match status" value="1"/>
</dbReference>
<dbReference type="Proteomes" id="UP000460412">
    <property type="component" value="Unassembled WGS sequence"/>
</dbReference>
<dbReference type="RefSeq" id="WP_159757700.1">
    <property type="nucleotide sequence ID" value="NZ_WUQX01000003.1"/>
</dbReference>
<feature type="domain" description="HTH cro/C1-type" evidence="3">
    <location>
        <begin position="9"/>
        <end position="63"/>
    </location>
</feature>
<evidence type="ECO:0000313" key="4">
    <source>
        <dbReference type="EMBL" id="MXP79091.1"/>
    </source>
</evidence>
<dbReference type="SUPFAM" id="SSF47413">
    <property type="entry name" value="lambda repressor-like DNA-binding domains"/>
    <property type="match status" value="1"/>
</dbReference>
<comment type="caution">
    <text evidence="4">The sequence shown here is derived from an EMBL/GenBank/DDBJ whole genome shotgun (WGS) entry which is preliminary data.</text>
</comment>
<dbReference type="InterPro" id="IPR010982">
    <property type="entry name" value="Lambda_DNA-bd_dom_sf"/>
</dbReference>
<evidence type="ECO:0000313" key="5">
    <source>
        <dbReference type="Proteomes" id="UP000460412"/>
    </source>
</evidence>
<feature type="coiled-coil region" evidence="2">
    <location>
        <begin position="160"/>
        <end position="187"/>
    </location>
</feature>
<dbReference type="GO" id="GO:0003677">
    <property type="term" value="F:DNA binding"/>
    <property type="evidence" value="ECO:0007669"/>
    <property type="project" value="UniProtKB-KW"/>
</dbReference>
<organism evidence="4 5">
    <name type="scientific">Sporofaciens musculi</name>
    <dbReference type="NCBI Taxonomy" id="2681861"/>
    <lineage>
        <taxon>Bacteria</taxon>
        <taxon>Bacillati</taxon>
        <taxon>Bacillota</taxon>
        <taxon>Clostridia</taxon>
        <taxon>Lachnospirales</taxon>
        <taxon>Lachnospiraceae</taxon>
        <taxon>Sporofaciens</taxon>
    </lineage>
</organism>
<sequence length="357" mass="40738">MELKLGANIAALRKAKGMTQEQLAAALGISSPAVSKWETNSSYPDITLLCPLARVLDTNVDMLLNYEKILSSDEIEQKLNEILSVARAGRYQEAGNTLANLLHQYPASVELKYEAAGIFTVFEAVCPDATREEKKNWKMQKKELLYAVYKSGVTEYWQPAATALAAMAVLENDLEEAERLLGELPELTSDPTIIRMELYLRRGERRRAVELIQNRLLQLARQIQTCMTCLLDEKLEPDAERALEIGELSRQFESLFFNRTQLSDALKIDLYRRIGKPEEMIENLCRYLETLEVPMQSLNRTLFSAIEIKTESSEELKKLQQIIYMTMQKACKSDDYKNSPAFCEAMKKLKDSLSERK</sequence>
<dbReference type="AlphaFoldDB" id="A0A7X3SM74"/>
<evidence type="ECO:0000256" key="2">
    <source>
        <dbReference type="SAM" id="Coils"/>
    </source>
</evidence>
<proteinExistence type="predicted"/>
<gene>
    <name evidence="4" type="ORF">GN277_28435</name>
</gene>